<keyword evidence="1" id="KW-0614">Plasmid</keyword>
<evidence type="ECO:0000313" key="1">
    <source>
        <dbReference type="EMBL" id="BAO18838.1"/>
    </source>
</evidence>
<geneLocation type="plasmid" evidence="1">
    <name>pM7012</name>
</geneLocation>
<reference evidence="1" key="1">
    <citation type="journal article" date="2014" name="Microbiology">
        <title>A 2,4-dichlorophenoxyacetic acid degradation plasmid pM7012 discloses distribution of an unclassified megaplasmid group across bacterial species.</title>
        <authorList>
            <person name="Sakai Y."/>
            <person name="Ogawa N."/>
            <person name="Shimomura Y."/>
            <person name="Fujii T."/>
        </authorList>
    </citation>
    <scope>NUCLEOTIDE SEQUENCE</scope>
    <source>
        <strain evidence="1">M701</strain>
    </source>
</reference>
<accession>V5YNE4</accession>
<dbReference type="EMBL" id="AB853026">
    <property type="protein sequence ID" value="BAO18838.1"/>
    <property type="molecule type" value="Genomic_DNA"/>
</dbReference>
<reference evidence="1" key="2">
    <citation type="submission" date="2024-06" db="EMBL/GenBank/DDBJ databases">
        <authorList>
            <person name="Sakai Y."/>
            <person name="Fujii T."/>
        </authorList>
    </citation>
    <scope>NUCLEOTIDE SEQUENCE</scope>
    <source>
        <strain evidence="1">M701</strain>
        <plasmid evidence="1">pM7012</plasmid>
    </source>
</reference>
<sequence length="72" mass="7900">MRSHKSAPVLRVESKSGSKKIASSYPFVFGSVSRCRDRAVNHYAHPAISLCVVDLSVFPLLPGKRSSRRSGK</sequence>
<protein>
    <submittedName>
        <fullName evidence="1">Uncharacterized protein</fullName>
    </submittedName>
</protein>
<dbReference type="AlphaFoldDB" id="V5YNE4"/>
<name>V5YNE4_9BURK</name>
<proteinExistence type="predicted"/>
<organism evidence="1">
    <name type="scientific">Burkholderia sp. M701</name>
    <dbReference type="NCBI Taxonomy" id="326454"/>
    <lineage>
        <taxon>Bacteria</taxon>
        <taxon>Pseudomonadati</taxon>
        <taxon>Pseudomonadota</taxon>
        <taxon>Betaproteobacteria</taxon>
        <taxon>Burkholderiales</taxon>
        <taxon>Burkholderiaceae</taxon>
        <taxon>Burkholderia</taxon>
    </lineage>
</organism>